<dbReference type="InterPro" id="IPR022401">
    <property type="entry name" value="Cysteate_synthase"/>
</dbReference>
<dbReference type="EMBL" id="JBJVNI010000006">
    <property type="protein sequence ID" value="MFM9609650.1"/>
    <property type="molecule type" value="Genomic_DNA"/>
</dbReference>
<evidence type="ECO:0000313" key="7">
    <source>
        <dbReference type="Proteomes" id="UP001631957"/>
    </source>
</evidence>
<feature type="domain" description="Tryptophan synthase beta chain-like PALP" evidence="5">
    <location>
        <begin position="119"/>
        <end position="392"/>
    </location>
</feature>
<dbReference type="Gene3D" id="3.40.50.1100">
    <property type="match status" value="2"/>
</dbReference>
<accession>A0ABW9HNJ9</accession>
<dbReference type="InterPro" id="IPR036052">
    <property type="entry name" value="TrpB-like_PALP_sf"/>
</dbReference>
<comment type="cofactor">
    <cofactor evidence="1">
        <name>pyridoxal 5'-phosphate</name>
        <dbReference type="ChEBI" id="CHEBI:597326"/>
    </cofactor>
</comment>
<keyword evidence="6" id="KW-0808">Transferase</keyword>
<dbReference type="GO" id="GO:0044686">
    <property type="term" value="F:cysteate synthase activity"/>
    <property type="evidence" value="ECO:0007669"/>
    <property type="project" value="UniProtKB-EC"/>
</dbReference>
<evidence type="ECO:0000256" key="2">
    <source>
        <dbReference type="ARBA" id="ARBA00022545"/>
    </source>
</evidence>
<dbReference type="NCBIfam" id="TIGR03844">
    <property type="entry name" value="cysteate_syn"/>
    <property type="match status" value="1"/>
</dbReference>
<feature type="compositionally biased region" description="Low complexity" evidence="4">
    <location>
        <begin position="447"/>
        <end position="459"/>
    </location>
</feature>
<evidence type="ECO:0000313" key="6">
    <source>
        <dbReference type="EMBL" id="MFM9609650.1"/>
    </source>
</evidence>
<comment type="caution">
    <text evidence="6">The sequence shown here is derived from an EMBL/GenBank/DDBJ whole genome shotgun (WGS) entry which is preliminary data.</text>
</comment>
<feature type="region of interest" description="Disordered" evidence="4">
    <location>
        <begin position="445"/>
        <end position="491"/>
    </location>
</feature>
<reference evidence="6 7" key="1">
    <citation type="submission" date="2024-12" db="EMBL/GenBank/DDBJ databases">
        <title>Forecasting of Potato common scab and diversities of Pathogenic streptomyces spp. in china.</title>
        <authorList>
            <person name="Handique U."/>
            <person name="Wu J."/>
        </authorList>
    </citation>
    <scope>NUCLEOTIDE SEQUENCE [LARGE SCALE GENOMIC DNA]</scope>
    <source>
        <strain evidence="6 7">ZRIMU1530</strain>
    </source>
</reference>
<dbReference type="InterPro" id="IPR001926">
    <property type="entry name" value="TrpB-like_PALP"/>
</dbReference>
<gene>
    <name evidence="6" type="ORF">ACKI18_13155</name>
</gene>
<proteinExistence type="predicted"/>
<keyword evidence="3" id="KW-0663">Pyridoxal phosphate</keyword>
<evidence type="ECO:0000256" key="1">
    <source>
        <dbReference type="ARBA" id="ARBA00001933"/>
    </source>
</evidence>
<protein>
    <submittedName>
        <fullName evidence="6">Cysteate synthase</fullName>
        <ecNumber evidence="6">2.5.1.76</ecNumber>
    </submittedName>
</protein>
<dbReference type="SUPFAM" id="SSF53686">
    <property type="entry name" value="Tryptophan synthase beta subunit-like PLP-dependent enzymes"/>
    <property type="match status" value="1"/>
</dbReference>
<dbReference type="Proteomes" id="UP001631957">
    <property type="component" value="Unassembled WGS sequence"/>
</dbReference>
<organism evidence="6 7">
    <name type="scientific">Streptomyces niveiscabiei</name>
    <dbReference type="NCBI Taxonomy" id="164115"/>
    <lineage>
        <taxon>Bacteria</taxon>
        <taxon>Bacillati</taxon>
        <taxon>Actinomycetota</taxon>
        <taxon>Actinomycetes</taxon>
        <taxon>Kitasatosporales</taxon>
        <taxon>Streptomycetaceae</taxon>
        <taxon>Streptomyces</taxon>
    </lineage>
</organism>
<evidence type="ECO:0000256" key="4">
    <source>
        <dbReference type="SAM" id="MobiDB-lite"/>
    </source>
</evidence>
<dbReference type="Pfam" id="PF00291">
    <property type="entry name" value="PALP"/>
    <property type="match status" value="1"/>
</dbReference>
<dbReference type="EC" id="2.5.1.76" evidence="6"/>
<evidence type="ECO:0000256" key="3">
    <source>
        <dbReference type="ARBA" id="ARBA00022898"/>
    </source>
</evidence>
<keyword evidence="2" id="KW-0174">Coenzyme M biosynthesis</keyword>
<evidence type="ECO:0000259" key="5">
    <source>
        <dbReference type="Pfam" id="PF00291"/>
    </source>
</evidence>
<sequence length="491" mass="50939">MSRVRPSVHAGNRHYSLVCSSCEARHADDGLILDCTRAHEPAFLRAEYETPFGAAPFGAAPFEAPRTGLFRFASLLPVARTFPDVPGPVVLRAEKLGRRLGLDRLWTAFNGHWPERGAHLPTCTFKDLEAYTVLGRLPADPPVLVIPSAGNTAAAFAWAATLHQVPCLIVVPASALDAMRFPGPLDPCVRIVVLDGPATYSDSIACADLLSALPGHRAEGGSRNVGRRDGLGAVLLAAVEAIGGLPEVYVQAVGSGTGALGVHEAAGRVRARGERLPRLMMCQNAPFAPLFEAWHGRGAAPADREREPLARELTNRRPPFAVRGGVREALVESGGDVLCVDNSGALAGMALFEETEGIDIEPGAGVAVAALAEAVRAGKVRRDEVVLLNITGGGRARRGRDVRLVAAEPWMRVPWPAGGGAGAVEGVDGARVVAELVGNAGVGVGSSGVPRSGAARSGAPRSEVGRSGAGHTADVHTGAARSGSARSGVTR</sequence>
<keyword evidence="7" id="KW-1185">Reference proteome</keyword>
<dbReference type="RefSeq" id="WP_409121326.1">
    <property type="nucleotide sequence ID" value="NZ_JBJVNI010000006.1"/>
</dbReference>
<name>A0ABW9HNJ9_9ACTN</name>